<keyword evidence="6 8" id="KW-0443">Lipid metabolism</keyword>
<keyword evidence="7 8" id="KW-0275">Fatty acid biosynthesis</keyword>
<evidence type="ECO:0000256" key="7">
    <source>
        <dbReference type="ARBA" id="ARBA00023160"/>
    </source>
</evidence>
<comment type="cofactor">
    <cofactor evidence="8">
        <name>Mg(2+)</name>
        <dbReference type="ChEBI" id="CHEBI:18420"/>
    </cofactor>
</comment>
<dbReference type="SUPFAM" id="SSF56214">
    <property type="entry name" value="4'-phosphopantetheinyl transferase"/>
    <property type="match status" value="1"/>
</dbReference>
<dbReference type="NCBIfam" id="TIGR00556">
    <property type="entry name" value="pantethn_trn"/>
    <property type="match status" value="1"/>
</dbReference>
<proteinExistence type="inferred from homology"/>
<comment type="function">
    <text evidence="8">Transfers the 4'-phosphopantetheine moiety from coenzyme A to a Ser of acyl-carrier-protein.</text>
</comment>
<evidence type="ECO:0000256" key="8">
    <source>
        <dbReference type="HAMAP-Rule" id="MF_00101"/>
    </source>
</evidence>
<comment type="subcellular location">
    <subcellularLocation>
        <location evidence="8">Cytoplasm</location>
    </subcellularLocation>
</comment>
<keyword evidence="4 8" id="KW-0276">Fatty acid metabolism</keyword>
<keyword evidence="2 8" id="KW-0808">Transferase</keyword>
<evidence type="ECO:0000256" key="6">
    <source>
        <dbReference type="ARBA" id="ARBA00023098"/>
    </source>
</evidence>
<protein>
    <recommendedName>
        <fullName evidence="8">Holo-[acyl-carrier-protein] synthase</fullName>
        <shortName evidence="8">Holo-ACP synthase</shortName>
        <ecNumber evidence="8">2.7.8.7</ecNumber>
    </recommendedName>
    <alternativeName>
        <fullName evidence="8">4'-phosphopantetheinyl transferase AcpS</fullName>
    </alternativeName>
</protein>
<dbReference type="NCBIfam" id="TIGR00516">
    <property type="entry name" value="acpS"/>
    <property type="match status" value="1"/>
</dbReference>
<dbReference type="GO" id="GO:0005737">
    <property type="term" value="C:cytoplasm"/>
    <property type="evidence" value="ECO:0007669"/>
    <property type="project" value="UniProtKB-SubCell"/>
</dbReference>
<dbReference type="InterPro" id="IPR004568">
    <property type="entry name" value="Ppantetheine-prot_Trfase_dom"/>
</dbReference>
<evidence type="ECO:0000256" key="1">
    <source>
        <dbReference type="ARBA" id="ARBA00022516"/>
    </source>
</evidence>
<dbReference type="EMBL" id="CBLX010000003">
    <property type="protein sequence ID" value="CDG38382.1"/>
    <property type="molecule type" value="Genomic_DNA"/>
</dbReference>
<name>A0A060QHW8_9PROT</name>
<reference evidence="10 11" key="2">
    <citation type="journal article" date="2014" name="PLoS ONE">
        <title>Evolution of mitochondria reconstructed from the energy metabolism of living bacteria.</title>
        <authorList>
            <person name="Degli Esposti M."/>
            <person name="Chouaia B."/>
            <person name="Comandatore F."/>
            <person name="Crotti E."/>
            <person name="Sassera D."/>
            <person name="Lievens P.M."/>
            <person name="Daffonchio D."/>
            <person name="Bandi C."/>
        </authorList>
    </citation>
    <scope>NUCLEOTIDE SEQUENCE [LARGE SCALE GENOMIC DNA]</scope>
    <source>
        <strain evidence="10 11">SF2.1</strain>
    </source>
</reference>
<comment type="catalytic activity">
    <reaction evidence="8">
        <text>apo-[ACP] + CoA = holo-[ACP] + adenosine 3',5'-bisphosphate + H(+)</text>
        <dbReference type="Rhea" id="RHEA:12068"/>
        <dbReference type="Rhea" id="RHEA-COMP:9685"/>
        <dbReference type="Rhea" id="RHEA-COMP:9690"/>
        <dbReference type="ChEBI" id="CHEBI:15378"/>
        <dbReference type="ChEBI" id="CHEBI:29999"/>
        <dbReference type="ChEBI" id="CHEBI:57287"/>
        <dbReference type="ChEBI" id="CHEBI:58343"/>
        <dbReference type="ChEBI" id="CHEBI:64479"/>
        <dbReference type="EC" id="2.7.8.7"/>
    </reaction>
</comment>
<dbReference type="GO" id="GO:0006633">
    <property type="term" value="P:fatty acid biosynthetic process"/>
    <property type="evidence" value="ECO:0007669"/>
    <property type="project" value="UniProtKB-UniRule"/>
</dbReference>
<comment type="caution">
    <text evidence="10">The sequence shown here is derived from an EMBL/GenBank/DDBJ whole genome shotgun (WGS) entry which is preliminary data.</text>
</comment>
<comment type="similarity">
    <text evidence="8">Belongs to the P-Pant transferase superfamily. AcpS family.</text>
</comment>
<accession>A0A060QHW8</accession>
<feature type="binding site" evidence="8">
    <location>
        <position position="8"/>
    </location>
    <ligand>
        <name>Mg(2+)</name>
        <dbReference type="ChEBI" id="CHEBI:18420"/>
    </ligand>
</feature>
<dbReference type="Proteomes" id="UP000027583">
    <property type="component" value="Unassembled WGS sequence"/>
</dbReference>
<evidence type="ECO:0000259" key="9">
    <source>
        <dbReference type="Pfam" id="PF01648"/>
    </source>
</evidence>
<evidence type="ECO:0000256" key="3">
    <source>
        <dbReference type="ARBA" id="ARBA00022723"/>
    </source>
</evidence>
<keyword evidence="1 8" id="KW-0444">Lipid biosynthesis</keyword>
<dbReference type="Gene3D" id="3.90.470.20">
    <property type="entry name" value="4'-phosphopantetheinyl transferase domain"/>
    <property type="match status" value="1"/>
</dbReference>
<evidence type="ECO:0000313" key="11">
    <source>
        <dbReference type="Proteomes" id="UP000027583"/>
    </source>
</evidence>
<evidence type="ECO:0000256" key="5">
    <source>
        <dbReference type="ARBA" id="ARBA00022842"/>
    </source>
</evidence>
<sequence>MIRGIGTDLCDMRRIARALERSGERFLERSFTAAERAYADTRKGDGRIGILAKRWAAKEACVKALGTGFRDGIVLTDIETGNDASGKPFLTLRGEAARCLAALALPGERAEVLLSLSDETPYALAYVIVQSVSCTS</sequence>
<gene>
    <name evidence="8" type="primary">acpS</name>
    <name evidence="10" type="ORF">ASAP_0337</name>
</gene>
<organism evidence="10 11">
    <name type="scientific">Asaia bogorensis</name>
    <dbReference type="NCBI Taxonomy" id="91915"/>
    <lineage>
        <taxon>Bacteria</taxon>
        <taxon>Pseudomonadati</taxon>
        <taxon>Pseudomonadota</taxon>
        <taxon>Alphaproteobacteria</taxon>
        <taxon>Acetobacterales</taxon>
        <taxon>Acetobacteraceae</taxon>
        <taxon>Asaia</taxon>
    </lineage>
</organism>
<keyword evidence="8" id="KW-0963">Cytoplasm</keyword>
<keyword evidence="5 8" id="KW-0460">Magnesium</keyword>
<dbReference type="GO" id="GO:0008897">
    <property type="term" value="F:holo-[acyl-carrier-protein] synthase activity"/>
    <property type="evidence" value="ECO:0007669"/>
    <property type="project" value="UniProtKB-UniRule"/>
</dbReference>
<evidence type="ECO:0000313" key="10">
    <source>
        <dbReference type="EMBL" id="CDG38382.1"/>
    </source>
</evidence>
<keyword evidence="3 8" id="KW-0479">Metal-binding</keyword>
<reference evidence="10 11" key="1">
    <citation type="journal article" date="2014" name="Genome Biol. Evol.">
        <title>Acetic acid bacteria genomes reveal functional traits for adaptation to life in insect guts.</title>
        <authorList>
            <person name="Chouaia B."/>
            <person name="Gaiarsa S."/>
            <person name="Crotti E."/>
            <person name="Comandatore F."/>
            <person name="Degli Esposti M."/>
            <person name="Ricci I."/>
            <person name="Alma A."/>
            <person name="Favia G."/>
            <person name="Bandi C."/>
            <person name="Daffonchio D."/>
        </authorList>
    </citation>
    <scope>NUCLEOTIDE SEQUENCE [LARGE SCALE GENOMIC DNA]</scope>
    <source>
        <strain evidence="10 11">SF2.1</strain>
    </source>
</reference>
<dbReference type="eggNOG" id="COG0736">
    <property type="taxonomic scope" value="Bacteria"/>
</dbReference>
<dbReference type="HAMAP" id="MF_00101">
    <property type="entry name" value="AcpS"/>
    <property type="match status" value="1"/>
</dbReference>
<dbReference type="InterPro" id="IPR008278">
    <property type="entry name" value="4-PPantetheinyl_Trfase_dom"/>
</dbReference>
<dbReference type="InterPro" id="IPR002582">
    <property type="entry name" value="ACPS"/>
</dbReference>
<evidence type="ECO:0000256" key="4">
    <source>
        <dbReference type="ARBA" id="ARBA00022832"/>
    </source>
</evidence>
<dbReference type="EC" id="2.7.8.7" evidence="8"/>
<dbReference type="Pfam" id="PF01648">
    <property type="entry name" value="ACPS"/>
    <property type="match status" value="1"/>
</dbReference>
<evidence type="ECO:0000256" key="2">
    <source>
        <dbReference type="ARBA" id="ARBA00022679"/>
    </source>
</evidence>
<dbReference type="RefSeq" id="WP_023978535.1">
    <property type="nucleotide sequence ID" value="NZ_CBLX010000003.1"/>
</dbReference>
<feature type="binding site" evidence="8">
    <location>
        <position position="59"/>
    </location>
    <ligand>
        <name>Mg(2+)</name>
        <dbReference type="ChEBI" id="CHEBI:18420"/>
    </ligand>
</feature>
<dbReference type="GO" id="GO:0000287">
    <property type="term" value="F:magnesium ion binding"/>
    <property type="evidence" value="ECO:0007669"/>
    <property type="project" value="UniProtKB-UniRule"/>
</dbReference>
<dbReference type="InterPro" id="IPR037143">
    <property type="entry name" value="4-PPantetheinyl_Trfase_dom_sf"/>
</dbReference>
<dbReference type="AlphaFoldDB" id="A0A060QHW8"/>
<feature type="domain" description="4'-phosphopantetheinyl transferase" evidence="9">
    <location>
        <begin position="4"/>
        <end position="100"/>
    </location>
</feature>